<feature type="binding site" description="axial binding residue" evidence="9">
    <location>
        <position position="467"/>
    </location>
    <ligand>
        <name>heme</name>
        <dbReference type="ChEBI" id="CHEBI:30413"/>
    </ligand>
    <ligandPart>
        <name>Fe</name>
        <dbReference type="ChEBI" id="CHEBI:18248"/>
    </ligandPart>
</feature>
<evidence type="ECO:0000256" key="9">
    <source>
        <dbReference type="PIRSR" id="PIRSR602403-1"/>
    </source>
</evidence>
<evidence type="ECO:0000313" key="10">
    <source>
        <dbReference type="EMBL" id="KIO26747.1"/>
    </source>
</evidence>
<evidence type="ECO:0000256" key="6">
    <source>
        <dbReference type="ARBA" id="ARBA00023002"/>
    </source>
</evidence>
<keyword evidence="8" id="KW-0503">Monooxygenase</keyword>
<evidence type="ECO:0000256" key="5">
    <source>
        <dbReference type="ARBA" id="ARBA00022723"/>
    </source>
</evidence>
<dbReference type="STRING" id="1051891.A0A0C3LZA0"/>
<dbReference type="HOGENOM" id="CLU_001570_5_11_1"/>
<proteinExistence type="inferred from homology"/>
<comment type="pathway">
    <text evidence="2">Secondary metabolite biosynthesis.</text>
</comment>
<gene>
    <name evidence="10" type="ORF">M407DRAFT_74068</name>
</gene>
<dbReference type="AlphaFoldDB" id="A0A0C3LZA0"/>
<dbReference type="Pfam" id="PF00067">
    <property type="entry name" value="p450"/>
    <property type="match status" value="1"/>
</dbReference>
<protein>
    <recommendedName>
        <fullName evidence="12">Cytochrome P450</fullName>
    </recommendedName>
</protein>
<dbReference type="Gene3D" id="1.10.630.10">
    <property type="entry name" value="Cytochrome P450"/>
    <property type="match status" value="1"/>
</dbReference>
<dbReference type="GO" id="GO:0016705">
    <property type="term" value="F:oxidoreductase activity, acting on paired donors, with incorporation or reduction of molecular oxygen"/>
    <property type="evidence" value="ECO:0007669"/>
    <property type="project" value="InterPro"/>
</dbReference>
<dbReference type="InterPro" id="IPR036396">
    <property type="entry name" value="Cyt_P450_sf"/>
</dbReference>
<dbReference type="PANTHER" id="PTHR24305:SF166">
    <property type="entry name" value="CYTOCHROME P450 12A4, MITOCHONDRIAL-RELATED"/>
    <property type="match status" value="1"/>
</dbReference>
<keyword evidence="6" id="KW-0560">Oxidoreductase</keyword>
<comment type="cofactor">
    <cofactor evidence="1 9">
        <name>heme</name>
        <dbReference type="ChEBI" id="CHEBI:30413"/>
    </cofactor>
</comment>
<dbReference type="Proteomes" id="UP000054248">
    <property type="component" value="Unassembled WGS sequence"/>
</dbReference>
<reference evidence="10 11" key="1">
    <citation type="submission" date="2014-04" db="EMBL/GenBank/DDBJ databases">
        <authorList>
            <consortium name="DOE Joint Genome Institute"/>
            <person name="Kuo A."/>
            <person name="Girlanda M."/>
            <person name="Perotto S."/>
            <person name="Kohler A."/>
            <person name="Nagy L.G."/>
            <person name="Floudas D."/>
            <person name="Copeland A."/>
            <person name="Barry K.W."/>
            <person name="Cichocki N."/>
            <person name="Veneault-Fourrey C."/>
            <person name="LaButti K."/>
            <person name="Lindquist E.A."/>
            <person name="Lipzen A."/>
            <person name="Lundell T."/>
            <person name="Morin E."/>
            <person name="Murat C."/>
            <person name="Sun H."/>
            <person name="Tunlid A."/>
            <person name="Henrissat B."/>
            <person name="Grigoriev I.V."/>
            <person name="Hibbett D.S."/>
            <person name="Martin F."/>
            <person name="Nordberg H.P."/>
            <person name="Cantor M.N."/>
            <person name="Hua S.X."/>
        </authorList>
    </citation>
    <scope>NUCLEOTIDE SEQUENCE [LARGE SCALE GENOMIC DNA]</scope>
    <source>
        <strain evidence="10 11">MUT 4182</strain>
    </source>
</reference>
<reference evidence="11" key="2">
    <citation type="submission" date="2015-01" db="EMBL/GenBank/DDBJ databases">
        <title>Evolutionary Origins and Diversification of the Mycorrhizal Mutualists.</title>
        <authorList>
            <consortium name="DOE Joint Genome Institute"/>
            <consortium name="Mycorrhizal Genomics Consortium"/>
            <person name="Kohler A."/>
            <person name="Kuo A."/>
            <person name="Nagy L.G."/>
            <person name="Floudas D."/>
            <person name="Copeland A."/>
            <person name="Barry K.W."/>
            <person name="Cichocki N."/>
            <person name="Veneault-Fourrey C."/>
            <person name="LaButti K."/>
            <person name="Lindquist E.A."/>
            <person name="Lipzen A."/>
            <person name="Lundell T."/>
            <person name="Morin E."/>
            <person name="Murat C."/>
            <person name="Riley R."/>
            <person name="Ohm R."/>
            <person name="Sun H."/>
            <person name="Tunlid A."/>
            <person name="Henrissat B."/>
            <person name="Grigoriev I.V."/>
            <person name="Hibbett D.S."/>
            <person name="Martin F."/>
        </authorList>
    </citation>
    <scope>NUCLEOTIDE SEQUENCE [LARGE SCALE GENOMIC DNA]</scope>
    <source>
        <strain evidence="11">MUT 4182</strain>
    </source>
</reference>
<evidence type="ECO:0000256" key="3">
    <source>
        <dbReference type="ARBA" id="ARBA00010617"/>
    </source>
</evidence>
<dbReference type="EMBL" id="KN823019">
    <property type="protein sequence ID" value="KIO26747.1"/>
    <property type="molecule type" value="Genomic_DNA"/>
</dbReference>
<evidence type="ECO:0000256" key="2">
    <source>
        <dbReference type="ARBA" id="ARBA00005179"/>
    </source>
</evidence>
<dbReference type="InterPro" id="IPR002403">
    <property type="entry name" value="Cyt_P450_E_grp-IV"/>
</dbReference>
<keyword evidence="5 9" id="KW-0479">Metal-binding</keyword>
<organism evidence="10 11">
    <name type="scientific">Tulasnella calospora MUT 4182</name>
    <dbReference type="NCBI Taxonomy" id="1051891"/>
    <lineage>
        <taxon>Eukaryota</taxon>
        <taxon>Fungi</taxon>
        <taxon>Dikarya</taxon>
        <taxon>Basidiomycota</taxon>
        <taxon>Agaricomycotina</taxon>
        <taxon>Agaricomycetes</taxon>
        <taxon>Cantharellales</taxon>
        <taxon>Tulasnellaceae</taxon>
        <taxon>Tulasnella</taxon>
    </lineage>
</organism>
<dbReference type="OrthoDB" id="1470350at2759"/>
<dbReference type="PRINTS" id="PR00385">
    <property type="entry name" value="P450"/>
</dbReference>
<dbReference type="GO" id="GO:0004497">
    <property type="term" value="F:monooxygenase activity"/>
    <property type="evidence" value="ECO:0007669"/>
    <property type="project" value="UniProtKB-KW"/>
</dbReference>
<keyword evidence="4 9" id="KW-0349">Heme</keyword>
<evidence type="ECO:0000256" key="4">
    <source>
        <dbReference type="ARBA" id="ARBA00022617"/>
    </source>
</evidence>
<sequence length="504" mass="56572">MWFIDPQFSPLKDVPGPDSYDNILLGDFRKILSSLPSFVYGGWFAKYGHTISYRGVFLRRTLATKDPKAVAHILNHAYDFPKPPHTRKFLAKMFGEGKAIIISSLLHIQSDKHKRQRKILNPCFGPAHIRELAPIFYDKGYELRDIWLRQIEDGRLESKEIDVSVWLARATLDIIGLTGFDYAFDTLNQGETDELVRAFMDIFAPMQSPPTLAFLVDIIPLLRLFPTERAKVIARSTAVMARVGARLLQEKRAAVLAAASSADAVEKKSVAGKDLLSVLIKANMATDIKESERMNDVEVIGQIYTLLIAGHETTSTTLTWLLYDLAHPENHHAQAKLREELQSVTTDRPTTDELNALPYLDAVVRETLRLNSALDITPRCAGQDTSIPVSTPYIDRNGVERMEISIGAGEEIIIPISLINRDKEIWGEDADEFKPERWLEGNTHPRSSEIPGVFSSILTFLGGPRACIGYRFALLEMKVLIFALLRNISVELPDPAPEIEKKSL</sequence>
<dbReference type="SUPFAM" id="SSF48264">
    <property type="entry name" value="Cytochrome P450"/>
    <property type="match status" value="1"/>
</dbReference>
<keyword evidence="11" id="KW-1185">Reference proteome</keyword>
<dbReference type="PANTHER" id="PTHR24305">
    <property type="entry name" value="CYTOCHROME P450"/>
    <property type="match status" value="1"/>
</dbReference>
<dbReference type="InterPro" id="IPR050121">
    <property type="entry name" value="Cytochrome_P450_monoxygenase"/>
</dbReference>
<evidence type="ECO:0000313" key="11">
    <source>
        <dbReference type="Proteomes" id="UP000054248"/>
    </source>
</evidence>
<evidence type="ECO:0000256" key="1">
    <source>
        <dbReference type="ARBA" id="ARBA00001971"/>
    </source>
</evidence>
<evidence type="ECO:0000256" key="7">
    <source>
        <dbReference type="ARBA" id="ARBA00023004"/>
    </source>
</evidence>
<evidence type="ECO:0008006" key="12">
    <source>
        <dbReference type="Google" id="ProtNLM"/>
    </source>
</evidence>
<keyword evidence="7 9" id="KW-0408">Iron</keyword>
<comment type="similarity">
    <text evidence="3">Belongs to the cytochrome P450 family.</text>
</comment>
<dbReference type="PRINTS" id="PR00465">
    <property type="entry name" value="EP450IV"/>
</dbReference>
<dbReference type="InterPro" id="IPR001128">
    <property type="entry name" value="Cyt_P450"/>
</dbReference>
<dbReference type="GO" id="GO:0020037">
    <property type="term" value="F:heme binding"/>
    <property type="evidence" value="ECO:0007669"/>
    <property type="project" value="InterPro"/>
</dbReference>
<name>A0A0C3LZA0_9AGAM</name>
<accession>A0A0C3LZA0</accession>
<evidence type="ECO:0000256" key="8">
    <source>
        <dbReference type="ARBA" id="ARBA00023033"/>
    </source>
</evidence>
<dbReference type="CDD" id="cd11069">
    <property type="entry name" value="CYP_FUM15-like"/>
    <property type="match status" value="1"/>
</dbReference>
<dbReference type="GO" id="GO:0005506">
    <property type="term" value="F:iron ion binding"/>
    <property type="evidence" value="ECO:0007669"/>
    <property type="project" value="InterPro"/>
</dbReference>